<dbReference type="OMA" id="TEYNSAQ"/>
<dbReference type="RefSeq" id="XP_028545104.1">
    <property type="nucleotide sequence ID" value="XM_028689303.1"/>
</dbReference>
<accession>A0A1Y1JM20</accession>
<proteinExistence type="predicted"/>
<keyword evidence="2" id="KW-1185">Reference proteome</keyword>
<dbReference type="OrthoDB" id="370791at2759"/>
<gene>
    <name evidence="1" type="ORF">PGO_125130</name>
</gene>
<organism evidence="1 2">
    <name type="scientific">Plasmodium gonderi</name>
    <dbReference type="NCBI Taxonomy" id="77519"/>
    <lineage>
        <taxon>Eukaryota</taxon>
        <taxon>Sar</taxon>
        <taxon>Alveolata</taxon>
        <taxon>Apicomplexa</taxon>
        <taxon>Aconoidasida</taxon>
        <taxon>Haemosporida</taxon>
        <taxon>Plasmodiidae</taxon>
        <taxon>Plasmodium</taxon>
        <taxon>Plasmodium (Plasmodium)</taxon>
    </lineage>
</organism>
<dbReference type="Proteomes" id="UP000195521">
    <property type="component" value="Unassembled WGS sequence"/>
</dbReference>
<evidence type="ECO:0000313" key="1">
    <source>
        <dbReference type="EMBL" id="GAW82515.1"/>
    </source>
</evidence>
<protein>
    <submittedName>
        <fullName evidence="1">Uncharacterized protein</fullName>
    </submittedName>
</protein>
<dbReference type="EMBL" id="BDQF01000013">
    <property type="protein sequence ID" value="GAW82515.1"/>
    <property type="molecule type" value="Genomic_DNA"/>
</dbReference>
<evidence type="ECO:0000313" key="2">
    <source>
        <dbReference type="Proteomes" id="UP000195521"/>
    </source>
</evidence>
<reference evidence="2" key="1">
    <citation type="submission" date="2017-04" db="EMBL/GenBank/DDBJ databases">
        <title>Plasmodium gonderi genome.</title>
        <authorList>
            <person name="Arisue N."/>
            <person name="Honma H."/>
            <person name="Kawai S."/>
            <person name="Tougan T."/>
            <person name="Tanabe K."/>
            <person name="Horii T."/>
        </authorList>
    </citation>
    <scope>NUCLEOTIDE SEQUENCE [LARGE SCALE GENOMIC DNA]</scope>
    <source>
        <strain evidence="2">ATCC 30045</strain>
    </source>
</reference>
<sequence>MEVPHFYKRSHGENFRMNISPYVNSLHKESIKYDETLGKAACENANEGGAFFQNTKLIGKRSINENLEKTYASSLEEKQKKNPSVKIINNEQDWGRQNNQSDNNLNSAHYNRYYKNLGTIHQIQVPENNKNIHNNLIYSSQDIYSDNNYDAKLVQKEQPKGIRNMPTGTKHKSEIISTTKSIQQVNRKHLIDNCSYDGHSDCEKTTTYNSEQNLLEASQINSHLKSEQNVLNTFRNNIYVDSEQTLFLENTDNDTHSSKEVLNNISSLNCSHQVYSHKGEPYEFTNNNTQILFDKENGNNQVENQKQKEQKILAHLPSEKSVYLTNEAHINYAYKGKDVNIWDHKIPDEEHKNGKNSSYKYESKGNDEMYDSLNGHQNNHFNMANVNAQIDMDSHESFNKNLSHNPRDDLLYINHTFRENEKFNKYLNHSMNNYVFSKGNVNNDETVKKLSIPRKRMTHNSTGQKSVSVKDGFMRVNTYSKNNDFKKIKMYQSNGFPGMHSSICSLSTSNLYHNPDDIITGKLYYPPNHSDNANDHTFKRINGSAMKNGNMCNVDTPSFKNDVFREMGYETPGTLIDQLTIPKEIKCNGEDKLNNNLNNPSQKINHIIRNFDESHKYTCAKNYLNRFVENHYNLDEIKNCIPERVLYTNHKFDVPQIIQGITTKHNNGFVSECNQDTVIEYNNKWILVKGKQFGINQKENFKSVEDSAKYFQNYLDEQNNNTKRILSNSTFNSLTGKLNINSSCNDENLRDLSKVYDYKDTLRSYPAYYGISQHMKISANKNNRDNEMGKEKLENMEETPTIKSEKDYYYDCKNGNKQTPKKKSIVKKQKLALCGDFQLKNRIKDFVSEKMKDCFSINFL</sequence>
<comment type="caution">
    <text evidence="1">The sequence shown here is derived from an EMBL/GenBank/DDBJ whole genome shotgun (WGS) entry which is preliminary data.</text>
</comment>
<dbReference type="AlphaFoldDB" id="A0A1Y1JM20"/>
<dbReference type="GeneID" id="39749252"/>
<name>A0A1Y1JM20_PLAGO</name>